<gene>
    <name evidence="3" type="ordered locus">bpr_I2495</name>
</gene>
<feature type="region of interest" description="Disordered" evidence="1">
    <location>
        <begin position="1"/>
        <end position="35"/>
    </location>
</feature>
<protein>
    <recommendedName>
        <fullName evidence="2">SseB protein N-terminal domain-containing protein</fullName>
    </recommendedName>
</protein>
<dbReference type="KEGG" id="bpb:bpr_I2495"/>
<feature type="compositionally biased region" description="Basic and acidic residues" evidence="1">
    <location>
        <begin position="11"/>
        <end position="20"/>
    </location>
</feature>
<evidence type="ECO:0000256" key="1">
    <source>
        <dbReference type="SAM" id="MobiDB-lite"/>
    </source>
</evidence>
<dbReference type="EMBL" id="CP001810">
    <property type="protein sequence ID" value="ADL35228.1"/>
    <property type="molecule type" value="Genomic_DNA"/>
</dbReference>
<dbReference type="RefSeq" id="WP_013281881.1">
    <property type="nucleotide sequence ID" value="NC_014387.1"/>
</dbReference>
<evidence type="ECO:0000259" key="2">
    <source>
        <dbReference type="Pfam" id="PF07179"/>
    </source>
</evidence>
<organism evidence="3 4">
    <name type="scientific">Butyrivibrio proteoclasticus (strain ATCC 51982 / DSM 14932 / B316)</name>
    <name type="common">Clostridium proteoclasticum</name>
    <dbReference type="NCBI Taxonomy" id="515622"/>
    <lineage>
        <taxon>Bacteria</taxon>
        <taxon>Bacillati</taxon>
        <taxon>Bacillota</taxon>
        <taxon>Clostridia</taxon>
        <taxon>Lachnospirales</taxon>
        <taxon>Lachnospiraceae</taxon>
        <taxon>Butyrivibrio</taxon>
    </lineage>
</organism>
<dbReference type="InterPro" id="IPR009839">
    <property type="entry name" value="SseB_N"/>
</dbReference>
<feature type="region of interest" description="Disordered" evidence="1">
    <location>
        <begin position="395"/>
        <end position="416"/>
    </location>
</feature>
<evidence type="ECO:0000313" key="4">
    <source>
        <dbReference type="Proteomes" id="UP000001299"/>
    </source>
</evidence>
<feature type="compositionally biased region" description="Polar residues" evidence="1">
    <location>
        <begin position="402"/>
        <end position="415"/>
    </location>
</feature>
<dbReference type="eggNOG" id="ENOG502ZJCS">
    <property type="taxonomic scope" value="Bacteria"/>
</dbReference>
<sequence>MGIFDLFGGKKASESAKEQEQLSAAAQKEKEMQAAMDAHADLEWPGFPKLNPVNAPELEAPQMPETVSEERKNEIGEMIYDADLSPDSLRFLSGQELLFLLTALEVFHKKAPLPGFENNHRKVYNELLSRVRDAEILYVLYDATTGYPFIDHGFGNVYFEKELAQKAAEIFARQFRRLMVREIKVENPDDTSAVKRGFFDYLYYIGIENIIVDNGAYRARFKRNEIVAAPGEWNSEDLGKNPVNPALNFAMLDFMEELRWPVKYEKRDDVVRAKEMRMLALIRSSNFIIPMQHEGPVEVLEDGRMQFNKDTKFKFLVLNTKDDKHFLPVFTDAIEFGKKLRGSEWNAAVFKYQDILKFMGDKDGITINPEGQSVVLPKDRMMMLEVAGQQADKMKAQAGAVNRTTGSSASDSQEVAVQKALNQAMARMNENKES</sequence>
<proteinExistence type="predicted"/>
<dbReference type="STRING" id="515622.bpr_I2495"/>
<dbReference type="Pfam" id="PF07179">
    <property type="entry name" value="SseB"/>
    <property type="match status" value="1"/>
</dbReference>
<keyword evidence="4" id="KW-1185">Reference proteome</keyword>
<reference evidence="3 4" key="1">
    <citation type="journal article" date="2010" name="PLoS ONE">
        <title>The glycobiome of the rumen bacterium Butyrivibrio proteoclasticus B316(T) highlights adaptation to a polysaccharide-rich environment.</title>
        <authorList>
            <person name="Kelly W.J."/>
            <person name="Leahy S.C."/>
            <person name="Altermann E."/>
            <person name="Yeoman C.J."/>
            <person name="Dunne J.C."/>
            <person name="Kong Z."/>
            <person name="Pacheco D.M."/>
            <person name="Li D."/>
            <person name="Noel S.J."/>
            <person name="Moon C.D."/>
            <person name="Cookson A.L."/>
            <person name="Attwood G.T."/>
        </authorList>
    </citation>
    <scope>NUCLEOTIDE SEQUENCE [LARGE SCALE GENOMIC DNA]</scope>
    <source>
        <strain evidence="4">ATCC 51982 / DSM 14932 / B316</strain>
    </source>
</reference>
<feature type="domain" description="SseB protein N-terminal" evidence="2">
    <location>
        <begin position="272"/>
        <end position="379"/>
    </location>
</feature>
<dbReference type="HOGENOM" id="CLU_631181_0_0_9"/>
<name>E0RVS0_BUTPB</name>
<dbReference type="AlphaFoldDB" id="E0RVS0"/>
<accession>E0RVS0</accession>
<evidence type="ECO:0000313" key="3">
    <source>
        <dbReference type="EMBL" id="ADL35228.1"/>
    </source>
</evidence>
<dbReference type="Proteomes" id="UP000001299">
    <property type="component" value="Chromosome 1"/>
</dbReference>